<dbReference type="VEuPathDB" id="FungiDB:RhiirA1_460124"/>
<proteinExistence type="predicted"/>
<sequence length="586" mass="68890">MDEYLSIFKESKDRDRENKENGLDFKKTFNIMMLNDNSSKNIAEGIIEQISDADNFNWRFHDERYSAKNNQEIKKQRDTLPMKRFDCHGEINIVIDLEMKIASVNVIHKILHELPKEVGVPNCVKDFISENIDLLPKEIYARLVKNGLDPGIRQNQIYFWWSKLGETKYKRDSNIFLSAKALLEEYNCMIILEVDFPVQAIAFETGLYQMLIKNNILIKKFGIDATYMERVINELLNNKDFVDFLHNNFLYTNGPSFFKILEQAIKKHETAPQRLKHHTQTYLRETLTSLLERYDQYTPLPSSTPPSTPIVYKHPPAFPIRQVTRLPIRTPSNEFWIRSRHKLDAFLDTFRNLPAHLQITTNDSEDNFHFGKTHGTDNLFWHLNGFFGITLGPTFIRYCGTNRLWFLFKQPSIKDLDLIFDCAYTPRRKKDRDKVRYYGARISSYDFFLFIFFYYFLISYSYFISFSISFRFLLTTLYLDRAYYDGFFGVNMEWQLAVFNNLCCDREYPMLESNLYYTEHLSYSKWGLTIVNLMNWERGASTTAGQSWSFYAVNQGSDDLNSGSFSFASFQDALGRNDLVGPVDAL</sequence>
<dbReference type="EMBL" id="LLXI01001362">
    <property type="protein sequence ID" value="PKY53299.1"/>
    <property type="molecule type" value="Genomic_DNA"/>
</dbReference>
<keyword evidence="1" id="KW-1133">Transmembrane helix</keyword>
<dbReference type="VEuPathDB" id="FungiDB:RhiirFUN_009878"/>
<accession>A0A2I1H338</accession>
<evidence type="ECO:0000313" key="3">
    <source>
        <dbReference type="Proteomes" id="UP000234323"/>
    </source>
</evidence>
<keyword evidence="3" id="KW-1185">Reference proteome</keyword>
<dbReference type="AlphaFoldDB" id="A0A2I1H338"/>
<evidence type="ECO:0000313" key="2">
    <source>
        <dbReference type="EMBL" id="PKY53299.1"/>
    </source>
</evidence>
<dbReference type="VEuPathDB" id="FungiDB:FUN_006868"/>
<feature type="transmembrane region" description="Helical" evidence="1">
    <location>
        <begin position="437"/>
        <end position="456"/>
    </location>
</feature>
<name>A0A2I1H338_9GLOM</name>
<keyword evidence="1" id="KW-0812">Transmembrane</keyword>
<evidence type="ECO:0000256" key="1">
    <source>
        <dbReference type="SAM" id="Phobius"/>
    </source>
</evidence>
<protein>
    <submittedName>
        <fullName evidence="2">Uncharacterized protein</fullName>
    </submittedName>
</protein>
<comment type="caution">
    <text evidence="2">The sequence shown here is derived from an EMBL/GenBank/DDBJ whole genome shotgun (WGS) entry which is preliminary data.</text>
</comment>
<feature type="transmembrane region" description="Helical" evidence="1">
    <location>
        <begin position="379"/>
        <end position="400"/>
    </location>
</feature>
<keyword evidence="1" id="KW-0472">Membrane</keyword>
<dbReference type="Proteomes" id="UP000234323">
    <property type="component" value="Unassembled WGS sequence"/>
</dbReference>
<dbReference type="VEuPathDB" id="FungiDB:RhiirA1_479117"/>
<gene>
    <name evidence="2" type="ORF">RhiirA4_471426</name>
</gene>
<organism evidence="2 3">
    <name type="scientific">Rhizophagus irregularis</name>
    <dbReference type="NCBI Taxonomy" id="588596"/>
    <lineage>
        <taxon>Eukaryota</taxon>
        <taxon>Fungi</taxon>
        <taxon>Fungi incertae sedis</taxon>
        <taxon>Mucoromycota</taxon>
        <taxon>Glomeromycotina</taxon>
        <taxon>Glomeromycetes</taxon>
        <taxon>Glomerales</taxon>
        <taxon>Glomeraceae</taxon>
        <taxon>Rhizophagus</taxon>
    </lineage>
</organism>
<reference evidence="2 3" key="1">
    <citation type="submission" date="2015-10" db="EMBL/GenBank/DDBJ databases">
        <title>Genome analyses suggest a sexual origin of heterokaryosis in a supposedly ancient asexual fungus.</title>
        <authorList>
            <person name="Ropars J."/>
            <person name="Sedzielewska K."/>
            <person name="Noel J."/>
            <person name="Charron P."/>
            <person name="Farinelli L."/>
            <person name="Marton T."/>
            <person name="Kruger M."/>
            <person name="Pelin A."/>
            <person name="Brachmann A."/>
            <person name="Corradi N."/>
        </authorList>
    </citation>
    <scope>NUCLEOTIDE SEQUENCE [LARGE SCALE GENOMIC DNA]</scope>
    <source>
        <strain evidence="2 3">A4</strain>
    </source>
</reference>